<evidence type="ECO:0000313" key="2">
    <source>
        <dbReference type="Proteomes" id="UP000245370"/>
    </source>
</evidence>
<keyword evidence="2" id="KW-1185">Reference proteome</keyword>
<dbReference type="AlphaFoldDB" id="A0A2U2X0S5"/>
<comment type="caution">
    <text evidence="1">The sequence shown here is derived from an EMBL/GenBank/DDBJ whole genome shotgun (WGS) entry which is preliminary data.</text>
</comment>
<dbReference type="Proteomes" id="UP000245370">
    <property type="component" value="Unassembled WGS sequence"/>
</dbReference>
<reference evidence="1 2" key="1">
    <citation type="submission" date="2018-05" db="EMBL/GenBank/DDBJ databases">
        <title>Brumimicrobium oceani sp. nov., isolated from coastal sediment.</title>
        <authorList>
            <person name="Kou Y."/>
        </authorList>
    </citation>
    <scope>NUCLEOTIDE SEQUENCE [LARGE SCALE GENOMIC DNA]</scope>
    <source>
        <strain evidence="1 2">C305</strain>
    </source>
</reference>
<dbReference type="EMBL" id="QFRJ01000018">
    <property type="protein sequence ID" value="PWH81386.1"/>
    <property type="molecule type" value="Genomic_DNA"/>
</dbReference>
<evidence type="ECO:0000313" key="1">
    <source>
        <dbReference type="EMBL" id="PWH81386.1"/>
    </source>
</evidence>
<sequence>MHSNPLFLSLNDNTQKTKNMKSILFIIFTLVVTLAQAQPRVVTFDSEQEESLPKEESNVIKFNLLELMSSGDYSLYYEKALLNVLSAEIGLGITSGDNWGDFGSDTYFYNSKEENKIGFSFAAALRFYPSELFEDFYVSAEYKFRKYRWDREVMEFTSNYSAVISSIDESRRHSIARLNFGYILFLTNQLSLDSHFGLGINMVQEIYYNNQSFILDEKKSGVKPRVNLGLKIGYLF</sequence>
<accession>A0A2U2X0S5</accession>
<proteinExistence type="predicted"/>
<name>A0A2U2X0S5_9FLAO</name>
<gene>
    <name evidence="1" type="ORF">DIT68_15270</name>
</gene>
<evidence type="ECO:0008006" key="3">
    <source>
        <dbReference type="Google" id="ProtNLM"/>
    </source>
</evidence>
<reference evidence="1 2" key="2">
    <citation type="submission" date="2018-05" db="EMBL/GenBank/DDBJ databases">
        <authorList>
            <person name="Lanie J.A."/>
            <person name="Ng W.-L."/>
            <person name="Kazmierczak K.M."/>
            <person name="Andrzejewski T.M."/>
            <person name="Davidsen T.M."/>
            <person name="Wayne K.J."/>
            <person name="Tettelin H."/>
            <person name="Glass J.I."/>
            <person name="Rusch D."/>
            <person name="Podicherti R."/>
            <person name="Tsui H.-C.T."/>
            <person name="Winkler M.E."/>
        </authorList>
    </citation>
    <scope>NUCLEOTIDE SEQUENCE [LARGE SCALE GENOMIC DNA]</scope>
    <source>
        <strain evidence="1 2">C305</strain>
    </source>
</reference>
<protein>
    <recommendedName>
        <fullName evidence="3">DUF3575 domain-containing protein</fullName>
    </recommendedName>
</protein>
<organism evidence="1 2">
    <name type="scientific">Brumimicrobium oceani</name>
    <dbReference type="NCBI Taxonomy" id="2100725"/>
    <lineage>
        <taxon>Bacteria</taxon>
        <taxon>Pseudomonadati</taxon>
        <taxon>Bacteroidota</taxon>
        <taxon>Flavobacteriia</taxon>
        <taxon>Flavobacteriales</taxon>
        <taxon>Crocinitomicaceae</taxon>
        <taxon>Brumimicrobium</taxon>
    </lineage>
</organism>